<dbReference type="AlphaFoldDB" id="A0A2A2JEF3"/>
<evidence type="ECO:0000313" key="3">
    <source>
        <dbReference type="Proteomes" id="UP000218231"/>
    </source>
</evidence>
<dbReference type="OrthoDB" id="45365at2759"/>
<dbReference type="EMBL" id="LIAE01010490">
    <property type="protein sequence ID" value="PAV60004.1"/>
    <property type="molecule type" value="Genomic_DNA"/>
</dbReference>
<evidence type="ECO:0000313" key="2">
    <source>
        <dbReference type="EMBL" id="PAV60004.1"/>
    </source>
</evidence>
<organism evidence="2 3">
    <name type="scientific">Diploscapter pachys</name>
    <dbReference type="NCBI Taxonomy" id="2018661"/>
    <lineage>
        <taxon>Eukaryota</taxon>
        <taxon>Metazoa</taxon>
        <taxon>Ecdysozoa</taxon>
        <taxon>Nematoda</taxon>
        <taxon>Chromadorea</taxon>
        <taxon>Rhabditida</taxon>
        <taxon>Rhabditina</taxon>
        <taxon>Rhabditomorpha</taxon>
        <taxon>Rhabditoidea</taxon>
        <taxon>Rhabditidae</taxon>
        <taxon>Diploscapter</taxon>
    </lineage>
</organism>
<keyword evidence="3" id="KW-1185">Reference proteome</keyword>
<sequence length="363" mass="43021">MFFGGLPAELIVQISQYLPFDDALQLAWTDRRIMQIVRRNMPLALYPPLNINCFEIHPIKSMNPNKKEYRVKIEWTTDEKLPNKETTIRCVIRNSAERNKNHGSDRKNYTTFQKFYRFCIGPEKRQEVSWRKYALTQNGEANSTMKLEPPIEIRMLLSRAIIKSFVVNNFNRQQFINLVDSLSFGRTQINSKEISCKKLLLTEEDKRRFEKSPFLQEIHYLEMKVPPFVIDLFKKPNYVETEWELGHMNKEQFDLLPTVTAKCLMIYNGEMSLRNFVQKLLGVGSFKREWMIVHINNVDDQGTWAHEVIENVIRSNKSLGFHWIAKNLTPNHWRYEVLPPRERKIVIEVTQDDENECFSLDIK</sequence>
<accession>A0A2A2JEF3</accession>
<dbReference type="PROSITE" id="PS50181">
    <property type="entry name" value="FBOX"/>
    <property type="match status" value="1"/>
</dbReference>
<comment type="caution">
    <text evidence="2">The sequence shown here is derived from an EMBL/GenBank/DDBJ whole genome shotgun (WGS) entry which is preliminary data.</text>
</comment>
<protein>
    <recommendedName>
        <fullName evidence="1">F-box domain-containing protein</fullName>
    </recommendedName>
</protein>
<evidence type="ECO:0000259" key="1">
    <source>
        <dbReference type="PROSITE" id="PS50181"/>
    </source>
</evidence>
<proteinExistence type="predicted"/>
<feature type="domain" description="F-box" evidence="1">
    <location>
        <begin position="1"/>
        <end position="49"/>
    </location>
</feature>
<reference evidence="2 3" key="1">
    <citation type="journal article" date="2017" name="Curr. Biol.">
        <title>Genome architecture and evolution of a unichromosomal asexual nematode.</title>
        <authorList>
            <person name="Fradin H."/>
            <person name="Zegar C."/>
            <person name="Gutwein M."/>
            <person name="Lucas J."/>
            <person name="Kovtun M."/>
            <person name="Corcoran D."/>
            <person name="Baugh L.R."/>
            <person name="Kiontke K."/>
            <person name="Gunsalus K."/>
            <person name="Fitch D.H."/>
            <person name="Piano F."/>
        </authorList>
    </citation>
    <scope>NUCLEOTIDE SEQUENCE [LARGE SCALE GENOMIC DNA]</scope>
    <source>
        <strain evidence="2">PF1309</strain>
    </source>
</reference>
<dbReference type="InterPro" id="IPR001810">
    <property type="entry name" value="F-box_dom"/>
</dbReference>
<gene>
    <name evidence="2" type="ORF">WR25_18050</name>
</gene>
<dbReference type="Proteomes" id="UP000218231">
    <property type="component" value="Unassembled WGS sequence"/>
</dbReference>
<name>A0A2A2JEF3_9BILA</name>